<accession>Q218R3</accession>
<dbReference type="EMBL" id="CP000301">
    <property type="protein sequence ID" value="ABD87123.1"/>
    <property type="molecule type" value="Genomic_DNA"/>
</dbReference>
<dbReference type="KEGG" id="rpc:RPC_1561"/>
<organism evidence="1">
    <name type="scientific">Rhodopseudomonas palustris (strain BisB18)</name>
    <dbReference type="NCBI Taxonomy" id="316056"/>
    <lineage>
        <taxon>Bacteria</taxon>
        <taxon>Pseudomonadati</taxon>
        <taxon>Pseudomonadota</taxon>
        <taxon>Alphaproteobacteria</taxon>
        <taxon>Hyphomicrobiales</taxon>
        <taxon>Nitrobacteraceae</taxon>
        <taxon>Rhodopseudomonas</taxon>
    </lineage>
</organism>
<dbReference type="HOGENOM" id="CLU_107084_3_0_5"/>
<proteinExistence type="predicted"/>
<dbReference type="OrthoDB" id="7360086at2"/>
<dbReference type="AlphaFoldDB" id="Q218R3"/>
<evidence type="ECO:0008006" key="2">
    <source>
        <dbReference type="Google" id="ProtNLM"/>
    </source>
</evidence>
<dbReference type="Pfam" id="PF06252">
    <property type="entry name" value="GemA"/>
    <property type="match status" value="1"/>
</dbReference>
<dbReference type="STRING" id="316056.RPC_1561"/>
<name>Q218R3_RHOPB</name>
<reference evidence="1" key="1">
    <citation type="submission" date="2006-03" db="EMBL/GenBank/DDBJ databases">
        <title>Complete sequence of Rhodopseudomonas palustris BisB18.</title>
        <authorList>
            <consortium name="US DOE Joint Genome Institute"/>
            <person name="Copeland A."/>
            <person name="Lucas S."/>
            <person name="Lapidus A."/>
            <person name="Barry K."/>
            <person name="Detter J.C."/>
            <person name="Glavina del Rio T."/>
            <person name="Hammon N."/>
            <person name="Israni S."/>
            <person name="Dalin E."/>
            <person name="Tice H."/>
            <person name="Pitluck S."/>
            <person name="Chain P."/>
            <person name="Malfatti S."/>
            <person name="Shin M."/>
            <person name="Vergez L."/>
            <person name="Schmutz J."/>
            <person name="Larimer F."/>
            <person name="Land M."/>
            <person name="Hauser L."/>
            <person name="Pelletier D.A."/>
            <person name="Kyrpides N."/>
            <person name="Anderson I."/>
            <person name="Oda Y."/>
            <person name="Harwood C.S."/>
            <person name="Richardson P."/>
        </authorList>
    </citation>
    <scope>NUCLEOTIDE SEQUENCE [LARGE SCALE GENOMIC DNA]</scope>
    <source>
        <strain evidence="1">BisB18</strain>
    </source>
</reference>
<dbReference type="InterPro" id="IPR009363">
    <property type="entry name" value="Phage_Mu_Gp16"/>
</dbReference>
<dbReference type="RefSeq" id="WP_011472028.1">
    <property type="nucleotide sequence ID" value="NC_007925.1"/>
</dbReference>
<dbReference type="eggNOG" id="COG4382">
    <property type="taxonomic scope" value="Bacteria"/>
</dbReference>
<protein>
    <recommendedName>
        <fullName evidence="2">Regulatory protein GemA</fullName>
    </recommendedName>
</protein>
<gene>
    <name evidence="1" type="ordered locus">RPC_1561</name>
</gene>
<sequence>MITPAQIALVHLAKKHLGWNEEMYRAVLYKLGGVESAKDLDQGGFALVMEYATSFGFRSDWTKRTYGKRPGMATPKQVDLIRDLWREWSGADDDAALNKWLDRHYKVAALRFATSEVASKAITGLRSMIQRRKRGKTAAGGP</sequence>
<evidence type="ECO:0000313" key="1">
    <source>
        <dbReference type="EMBL" id="ABD87123.1"/>
    </source>
</evidence>